<evidence type="ECO:0000256" key="3">
    <source>
        <dbReference type="ARBA" id="ARBA00022723"/>
    </source>
</evidence>
<dbReference type="PROSITE" id="PS00518">
    <property type="entry name" value="ZF_RING_1"/>
    <property type="match status" value="1"/>
</dbReference>
<keyword evidence="10" id="KW-0175">Coiled coil</keyword>
<comment type="caution">
    <text evidence="12">The sequence shown here is derived from an EMBL/GenBank/DDBJ whole genome shotgun (WGS) entry which is preliminary data.</text>
</comment>
<dbReference type="GO" id="GO:0061575">
    <property type="term" value="F:cyclin-dependent protein serine/threonine kinase activator activity"/>
    <property type="evidence" value="ECO:0007669"/>
    <property type="project" value="InterPro"/>
</dbReference>
<dbReference type="Proteomes" id="UP000238350">
    <property type="component" value="Unassembled WGS sequence"/>
</dbReference>
<dbReference type="PROSITE" id="PS50089">
    <property type="entry name" value="ZF_RING_2"/>
    <property type="match status" value="1"/>
</dbReference>
<dbReference type="Pfam" id="PF17121">
    <property type="entry name" value="zf-C3HC4_5"/>
    <property type="match status" value="1"/>
</dbReference>
<dbReference type="NCBIfam" id="TIGR00570">
    <property type="entry name" value="cdk7"/>
    <property type="match status" value="1"/>
</dbReference>
<evidence type="ECO:0000256" key="7">
    <source>
        <dbReference type="ARBA" id="ARBA00029873"/>
    </source>
</evidence>
<evidence type="ECO:0000259" key="11">
    <source>
        <dbReference type="PROSITE" id="PS50089"/>
    </source>
</evidence>
<sequence length="318" mass="36245">MGDADDMCPICRSSRYLNPDMKFLVNPECYHKMCESCVDRIFSVGPAPCPYVGCGKTLRKGRFKTQVFDDLKVEREVDVRQRIVKIFNRREDAFDTEAEYNDYLEEIEGLIFAIAQGSAAEREEAEQRVSEYEKLHKQEIIQNALQQKQDDVYAEEQAASDAEHQRRLRLLAIELQQQEAELAAQQEKETIEALEAGKTSEQAVREARERAQLRAEQLRQQFELELSRPRRAITRKGAAAAHASAARTPFTPFVGDRQMEYLFRQAEEYLDPTMERANEPAVRAGGFTAALAQQEALKLAFMSLEVDIQTEKATAIAV</sequence>
<evidence type="ECO:0000256" key="1">
    <source>
        <dbReference type="ARBA" id="ARBA00004123"/>
    </source>
</evidence>
<dbReference type="FunFam" id="3.30.40.10:FF:000037">
    <property type="entry name" value="Cdk-activating kinase assembly factor MAT1, centre"/>
    <property type="match status" value="1"/>
</dbReference>
<name>A0A2T0FHI5_9ASCO</name>
<dbReference type="Pfam" id="PF06391">
    <property type="entry name" value="MAT1"/>
    <property type="match status" value="1"/>
</dbReference>
<evidence type="ECO:0000256" key="4">
    <source>
        <dbReference type="ARBA" id="ARBA00022771"/>
    </source>
</evidence>
<dbReference type="SUPFAM" id="SSF57850">
    <property type="entry name" value="RING/U-box"/>
    <property type="match status" value="1"/>
</dbReference>
<dbReference type="PANTHER" id="PTHR12683:SF13">
    <property type="entry name" value="CDK-ACTIVATING KINASE ASSEMBLY FACTOR MAT1"/>
    <property type="match status" value="1"/>
</dbReference>
<dbReference type="InterPro" id="IPR004575">
    <property type="entry name" value="MAT1/Tfb3"/>
</dbReference>
<dbReference type="GeneID" id="36515829"/>
<keyword evidence="6" id="KW-0539">Nucleus</keyword>
<gene>
    <name evidence="12" type="ORF">B9G98_02081</name>
</gene>
<comment type="subcellular location">
    <subcellularLocation>
        <location evidence="1">Nucleus</location>
    </subcellularLocation>
</comment>
<feature type="domain" description="RING-type" evidence="11">
    <location>
        <begin position="8"/>
        <end position="50"/>
    </location>
</feature>
<dbReference type="EMBL" id="NDIQ01000021">
    <property type="protein sequence ID" value="PRT54461.1"/>
    <property type="molecule type" value="Genomic_DNA"/>
</dbReference>
<dbReference type="GO" id="GO:0006357">
    <property type="term" value="P:regulation of transcription by RNA polymerase II"/>
    <property type="evidence" value="ECO:0007669"/>
    <property type="project" value="TreeGrafter"/>
</dbReference>
<dbReference type="InterPro" id="IPR017907">
    <property type="entry name" value="Znf_RING_CS"/>
</dbReference>
<keyword evidence="13" id="KW-1185">Reference proteome</keyword>
<dbReference type="AlphaFoldDB" id="A0A2T0FHI5"/>
<evidence type="ECO:0000256" key="2">
    <source>
        <dbReference type="ARBA" id="ARBA00022257"/>
    </source>
</evidence>
<dbReference type="Gene3D" id="3.30.40.10">
    <property type="entry name" value="Zinc/RING finger domain, C3HC4 (zinc finger)"/>
    <property type="match status" value="1"/>
</dbReference>
<dbReference type="PANTHER" id="PTHR12683">
    <property type="entry name" value="CDK-ACTIVATING KINASE ASSEMBLY FACTOR MAT1"/>
    <property type="match status" value="1"/>
</dbReference>
<dbReference type="GO" id="GO:0070985">
    <property type="term" value="C:transcription factor TFIIK complex"/>
    <property type="evidence" value="ECO:0007669"/>
    <property type="project" value="UniProtKB-ARBA"/>
</dbReference>
<dbReference type="GO" id="GO:0006289">
    <property type="term" value="P:nucleotide-excision repair"/>
    <property type="evidence" value="ECO:0007669"/>
    <property type="project" value="InterPro"/>
</dbReference>
<dbReference type="RefSeq" id="XP_024664406.1">
    <property type="nucleotide sequence ID" value="XM_024808638.1"/>
</dbReference>
<evidence type="ECO:0000313" key="13">
    <source>
        <dbReference type="Proteomes" id="UP000238350"/>
    </source>
</evidence>
<evidence type="ECO:0000256" key="5">
    <source>
        <dbReference type="ARBA" id="ARBA00022833"/>
    </source>
</evidence>
<keyword evidence="5" id="KW-0862">Zinc</keyword>
<evidence type="ECO:0000313" key="12">
    <source>
        <dbReference type="EMBL" id="PRT54461.1"/>
    </source>
</evidence>
<evidence type="ECO:0000256" key="9">
    <source>
        <dbReference type="PROSITE-ProRule" id="PRU00175"/>
    </source>
</evidence>
<protein>
    <recommendedName>
        <fullName evidence="2">RNA polymerase II transcription factor B subunit 3</fullName>
    </recommendedName>
    <alternativeName>
        <fullName evidence="8">RNA polymerase II transcription factor B 38 kDa subunit</fullName>
    </alternativeName>
    <alternativeName>
        <fullName evidence="7">RNA polymerase II transcription factor B p38 subunit</fullName>
    </alternativeName>
</protein>
<proteinExistence type="predicted"/>
<evidence type="ECO:0000256" key="6">
    <source>
        <dbReference type="ARBA" id="ARBA00023242"/>
    </source>
</evidence>
<reference evidence="12 13" key="1">
    <citation type="submission" date="2017-04" db="EMBL/GenBank/DDBJ databases">
        <title>Genome sequencing of [Candida] sorbophila.</title>
        <authorList>
            <person name="Ahn J.O."/>
        </authorList>
    </citation>
    <scope>NUCLEOTIDE SEQUENCE [LARGE SCALE GENOMIC DNA]</scope>
    <source>
        <strain evidence="12 13">DS02</strain>
    </source>
</reference>
<keyword evidence="3" id="KW-0479">Metal-binding</keyword>
<dbReference type="STRING" id="45607.A0A2T0FHI5"/>
<accession>A0A2T0FHI5</accession>
<evidence type="ECO:0000256" key="8">
    <source>
        <dbReference type="ARBA" id="ARBA00033277"/>
    </source>
</evidence>
<organism evidence="12 13">
    <name type="scientific">Wickerhamiella sorbophila</name>
    <dbReference type="NCBI Taxonomy" id="45607"/>
    <lineage>
        <taxon>Eukaryota</taxon>
        <taxon>Fungi</taxon>
        <taxon>Dikarya</taxon>
        <taxon>Ascomycota</taxon>
        <taxon>Saccharomycotina</taxon>
        <taxon>Dipodascomycetes</taxon>
        <taxon>Dipodascales</taxon>
        <taxon>Trichomonascaceae</taxon>
        <taxon>Wickerhamiella</taxon>
    </lineage>
</organism>
<dbReference type="GO" id="GO:0008270">
    <property type="term" value="F:zinc ion binding"/>
    <property type="evidence" value="ECO:0007669"/>
    <property type="project" value="UniProtKB-KW"/>
</dbReference>
<dbReference type="InterPro" id="IPR001841">
    <property type="entry name" value="Znf_RING"/>
</dbReference>
<feature type="coiled-coil region" evidence="10">
    <location>
        <begin position="115"/>
        <end position="228"/>
    </location>
</feature>
<dbReference type="CDD" id="cd16573">
    <property type="entry name" value="RING-HC_TFB3-like"/>
    <property type="match status" value="1"/>
</dbReference>
<dbReference type="InterPro" id="IPR015877">
    <property type="entry name" value="MAT1_centre"/>
</dbReference>
<dbReference type="InterPro" id="IPR013083">
    <property type="entry name" value="Znf_RING/FYVE/PHD"/>
</dbReference>
<keyword evidence="4 9" id="KW-0863">Zinc-finger</keyword>
<evidence type="ECO:0000256" key="10">
    <source>
        <dbReference type="SAM" id="Coils"/>
    </source>
</evidence>
<dbReference type="OrthoDB" id="5963at2759"/>